<dbReference type="Proteomes" id="UP001500449">
    <property type="component" value="Unassembled WGS sequence"/>
</dbReference>
<keyword evidence="1" id="KW-0723">Serine/threonine-protein kinase</keyword>
<keyword evidence="3" id="KW-0418">Kinase</keyword>
<dbReference type="Gene3D" id="3.30.565.10">
    <property type="entry name" value="Histidine kinase-like ATPase, C-terminal domain"/>
    <property type="match status" value="1"/>
</dbReference>
<feature type="domain" description="Histidine kinase/HSP90-like ATPase" evidence="2">
    <location>
        <begin position="191"/>
        <end position="303"/>
    </location>
</feature>
<proteinExistence type="predicted"/>
<comment type="caution">
    <text evidence="3">The sequence shown here is derived from an EMBL/GenBank/DDBJ whole genome shotgun (WGS) entry which is preliminary data.</text>
</comment>
<evidence type="ECO:0000313" key="3">
    <source>
        <dbReference type="EMBL" id="GAA1839403.1"/>
    </source>
</evidence>
<evidence type="ECO:0000256" key="1">
    <source>
        <dbReference type="ARBA" id="ARBA00022527"/>
    </source>
</evidence>
<dbReference type="EMBL" id="BAAAQK010000005">
    <property type="protein sequence ID" value="GAA1839403.1"/>
    <property type="molecule type" value="Genomic_DNA"/>
</dbReference>
<dbReference type="GO" id="GO:0016301">
    <property type="term" value="F:kinase activity"/>
    <property type="evidence" value="ECO:0007669"/>
    <property type="project" value="UniProtKB-KW"/>
</dbReference>
<protein>
    <submittedName>
        <fullName evidence="3">Sensor histidine kinase</fullName>
    </submittedName>
</protein>
<keyword evidence="4" id="KW-1185">Reference proteome</keyword>
<dbReference type="InterPro" id="IPR003594">
    <property type="entry name" value="HATPase_dom"/>
</dbReference>
<dbReference type="Pfam" id="PF13581">
    <property type="entry name" value="HATPase_c_2"/>
    <property type="match status" value="1"/>
</dbReference>
<dbReference type="InterPro" id="IPR036890">
    <property type="entry name" value="HATPase_C_sf"/>
</dbReference>
<reference evidence="3 4" key="1">
    <citation type="journal article" date="2019" name="Int. J. Syst. Evol. Microbiol.">
        <title>The Global Catalogue of Microorganisms (GCM) 10K type strain sequencing project: providing services to taxonomists for standard genome sequencing and annotation.</title>
        <authorList>
            <consortium name="The Broad Institute Genomics Platform"/>
            <consortium name="The Broad Institute Genome Sequencing Center for Infectious Disease"/>
            <person name="Wu L."/>
            <person name="Ma J."/>
        </authorList>
    </citation>
    <scope>NUCLEOTIDE SEQUENCE [LARGE SCALE GENOMIC DNA]</scope>
    <source>
        <strain evidence="3 4">JCM 16009</strain>
    </source>
</reference>
<sequence length="307" mass="32230">MTGRPGGMVHEGVPFADPRGLAAELAGPVSAALAAGEPVIAVLDEDNRAALTAAIGSATDAVEFLDPVAVHRLPAFTVATRWARLSRRAARPEQRTTVVAQHMALPGIDAAHWIRLDAALNVALEGLPITMLCPCRADADLDLVRATHPVLRVDGRSEPSGDLRDPAQLVAQYPPPPPPDLGVPLVDRTFDTAALPALRHLVAETSTAAGLDPEHVADLVLAVNEIATNSVEHGPGLGRLRMWSTADGFVAEVYDVGRMGVPFPGMVAPSPSGERGRGLWLASELADVLQVWSDDTGTIVRLTVEAG</sequence>
<accession>A0ABN2MUP4</accession>
<dbReference type="PANTHER" id="PTHR35526:SF3">
    <property type="entry name" value="ANTI-SIGMA-F FACTOR RSBW"/>
    <property type="match status" value="1"/>
</dbReference>
<dbReference type="SUPFAM" id="SSF55874">
    <property type="entry name" value="ATPase domain of HSP90 chaperone/DNA topoisomerase II/histidine kinase"/>
    <property type="match status" value="1"/>
</dbReference>
<keyword evidence="3" id="KW-0808">Transferase</keyword>
<evidence type="ECO:0000259" key="2">
    <source>
        <dbReference type="Pfam" id="PF13581"/>
    </source>
</evidence>
<dbReference type="InterPro" id="IPR050267">
    <property type="entry name" value="Anti-sigma-factor_SerPK"/>
</dbReference>
<dbReference type="CDD" id="cd16936">
    <property type="entry name" value="HATPase_RsbW-like"/>
    <property type="match status" value="1"/>
</dbReference>
<dbReference type="PANTHER" id="PTHR35526">
    <property type="entry name" value="ANTI-SIGMA-F FACTOR RSBW-RELATED"/>
    <property type="match status" value="1"/>
</dbReference>
<dbReference type="RefSeq" id="WP_344414475.1">
    <property type="nucleotide sequence ID" value="NZ_BAAAQK010000005.1"/>
</dbReference>
<organism evidence="3 4">
    <name type="scientific">Pseudonocardia ailaonensis</name>
    <dbReference type="NCBI Taxonomy" id="367279"/>
    <lineage>
        <taxon>Bacteria</taxon>
        <taxon>Bacillati</taxon>
        <taxon>Actinomycetota</taxon>
        <taxon>Actinomycetes</taxon>
        <taxon>Pseudonocardiales</taxon>
        <taxon>Pseudonocardiaceae</taxon>
        <taxon>Pseudonocardia</taxon>
    </lineage>
</organism>
<gene>
    <name evidence="3" type="ORF">GCM10009836_18150</name>
</gene>
<name>A0ABN2MUP4_9PSEU</name>
<evidence type="ECO:0000313" key="4">
    <source>
        <dbReference type="Proteomes" id="UP001500449"/>
    </source>
</evidence>